<dbReference type="EMBL" id="BRPK01000015">
    <property type="protein sequence ID" value="GLB44054.1"/>
    <property type="molecule type" value="Genomic_DNA"/>
</dbReference>
<sequence>MPALPTMHSATINQEHSLASSVQASSAHAAPPLASATIPATSSPVSMSSSETSPADSVQVPSAPSATLSLPASLPGASAAASPVPPVTLLVHSTPLPPSTEDRSNTIFPPTTTPSEAPQLPEKHASVSPPASLLTELGSPQPQTEPQSAGEKNIILTGRKRSISAKDEAPPAKHLKARKLANERASVQPRQSGRAPKQRTSGSATSAPATRKEAKKSSTAKGKDGAPWAAKYWTYCMCQ</sequence>
<protein>
    <submittedName>
        <fullName evidence="2">Uncharacterized protein</fullName>
    </submittedName>
</protein>
<feature type="compositionally biased region" description="Low complexity" evidence="1">
    <location>
        <begin position="60"/>
        <end position="91"/>
    </location>
</feature>
<feature type="region of interest" description="Disordered" evidence="1">
    <location>
        <begin position="1"/>
        <end position="225"/>
    </location>
</feature>
<accession>A0A9P3PYY0</accession>
<name>A0A9P3PYY0_LYOSH</name>
<organism evidence="2 3">
    <name type="scientific">Lyophyllum shimeji</name>
    <name type="common">Hon-shimeji</name>
    <name type="synonym">Tricholoma shimeji</name>
    <dbReference type="NCBI Taxonomy" id="47721"/>
    <lineage>
        <taxon>Eukaryota</taxon>
        <taxon>Fungi</taxon>
        <taxon>Dikarya</taxon>
        <taxon>Basidiomycota</taxon>
        <taxon>Agaricomycotina</taxon>
        <taxon>Agaricomycetes</taxon>
        <taxon>Agaricomycetidae</taxon>
        <taxon>Agaricales</taxon>
        <taxon>Tricholomatineae</taxon>
        <taxon>Lyophyllaceae</taxon>
        <taxon>Lyophyllum</taxon>
    </lineage>
</organism>
<gene>
    <name evidence="2" type="ORF">LshimejAT787_1502380</name>
</gene>
<keyword evidence="3" id="KW-1185">Reference proteome</keyword>
<feature type="compositionally biased region" description="Low complexity" evidence="1">
    <location>
        <begin position="17"/>
        <end position="53"/>
    </location>
</feature>
<evidence type="ECO:0000313" key="3">
    <source>
        <dbReference type="Proteomes" id="UP001063166"/>
    </source>
</evidence>
<feature type="compositionally biased region" description="Polar residues" evidence="1">
    <location>
        <begin position="198"/>
        <end position="208"/>
    </location>
</feature>
<reference evidence="2" key="1">
    <citation type="submission" date="2022-07" db="EMBL/GenBank/DDBJ databases">
        <title>The genome of Lyophyllum shimeji provides insight into the initial evolution of ectomycorrhizal fungal genome.</title>
        <authorList>
            <person name="Kobayashi Y."/>
            <person name="Shibata T."/>
            <person name="Hirakawa H."/>
            <person name="Shigenobu S."/>
            <person name="Nishiyama T."/>
            <person name="Yamada A."/>
            <person name="Hasebe M."/>
            <person name="Kawaguchi M."/>
        </authorList>
    </citation>
    <scope>NUCLEOTIDE SEQUENCE</scope>
    <source>
        <strain evidence="2">AT787</strain>
    </source>
</reference>
<proteinExistence type="predicted"/>
<dbReference type="Proteomes" id="UP001063166">
    <property type="component" value="Unassembled WGS sequence"/>
</dbReference>
<evidence type="ECO:0000256" key="1">
    <source>
        <dbReference type="SAM" id="MobiDB-lite"/>
    </source>
</evidence>
<feature type="compositionally biased region" description="Polar residues" evidence="1">
    <location>
        <begin position="105"/>
        <end position="116"/>
    </location>
</feature>
<comment type="caution">
    <text evidence="2">The sequence shown here is derived from an EMBL/GenBank/DDBJ whole genome shotgun (WGS) entry which is preliminary data.</text>
</comment>
<evidence type="ECO:0000313" key="2">
    <source>
        <dbReference type="EMBL" id="GLB44054.1"/>
    </source>
</evidence>
<feature type="compositionally biased region" description="Polar residues" evidence="1">
    <location>
        <begin position="138"/>
        <end position="147"/>
    </location>
</feature>
<feature type="compositionally biased region" description="Basic and acidic residues" evidence="1">
    <location>
        <begin position="210"/>
        <end position="224"/>
    </location>
</feature>
<dbReference type="AlphaFoldDB" id="A0A9P3PYY0"/>